<feature type="transmembrane region" description="Helical" evidence="6">
    <location>
        <begin position="252"/>
        <end position="273"/>
    </location>
</feature>
<proteinExistence type="predicted"/>
<dbReference type="Proteomes" id="UP000557772">
    <property type="component" value="Unassembled WGS sequence"/>
</dbReference>
<feature type="transmembrane region" description="Helical" evidence="6">
    <location>
        <begin position="389"/>
        <end position="409"/>
    </location>
</feature>
<accession>A0A849AG16</accession>
<feature type="transmembrane region" description="Helical" evidence="6">
    <location>
        <begin position="68"/>
        <end position="90"/>
    </location>
</feature>
<reference evidence="7 8" key="1">
    <citation type="submission" date="2020-05" db="EMBL/GenBank/DDBJ databases">
        <title>Flexivirga sp. ID2601S isolated from air conditioner.</title>
        <authorList>
            <person name="Kim D.H."/>
        </authorList>
    </citation>
    <scope>NUCLEOTIDE SEQUENCE [LARGE SCALE GENOMIC DNA]</scope>
    <source>
        <strain evidence="7 8">ID2601S</strain>
    </source>
</reference>
<dbReference type="RefSeq" id="WP_171152996.1">
    <property type="nucleotide sequence ID" value="NZ_JABENB010000001.1"/>
</dbReference>
<feature type="transmembrane region" description="Helical" evidence="6">
    <location>
        <begin position="331"/>
        <end position="358"/>
    </location>
</feature>
<evidence type="ECO:0000256" key="4">
    <source>
        <dbReference type="ARBA" id="ARBA00022989"/>
    </source>
</evidence>
<feature type="transmembrane region" description="Helical" evidence="6">
    <location>
        <begin position="40"/>
        <end position="62"/>
    </location>
</feature>
<evidence type="ECO:0000256" key="6">
    <source>
        <dbReference type="SAM" id="Phobius"/>
    </source>
</evidence>
<keyword evidence="3 6" id="KW-0812">Transmembrane</keyword>
<dbReference type="GO" id="GO:0016020">
    <property type="term" value="C:membrane"/>
    <property type="evidence" value="ECO:0007669"/>
    <property type="project" value="UniProtKB-SubCell"/>
</dbReference>
<keyword evidence="2" id="KW-0813">Transport</keyword>
<comment type="caution">
    <text evidence="7">The sequence shown here is derived from an EMBL/GenBank/DDBJ whole genome shotgun (WGS) entry which is preliminary data.</text>
</comment>
<feature type="transmembrane region" description="Helical" evidence="6">
    <location>
        <begin position="159"/>
        <end position="180"/>
    </location>
</feature>
<dbReference type="PANTHER" id="PTHR43243">
    <property type="entry name" value="INNER MEMBRANE TRANSPORTER YGJI-RELATED"/>
    <property type="match status" value="1"/>
</dbReference>
<feature type="transmembrane region" description="Helical" evidence="6">
    <location>
        <begin position="444"/>
        <end position="463"/>
    </location>
</feature>
<dbReference type="Gene3D" id="1.20.1740.10">
    <property type="entry name" value="Amino acid/polyamine transporter I"/>
    <property type="match status" value="1"/>
</dbReference>
<feature type="transmembrane region" description="Helical" evidence="6">
    <location>
        <begin position="187"/>
        <end position="209"/>
    </location>
</feature>
<dbReference type="InterPro" id="IPR002293">
    <property type="entry name" value="AA/rel_permease1"/>
</dbReference>
<evidence type="ECO:0000256" key="1">
    <source>
        <dbReference type="ARBA" id="ARBA00004141"/>
    </source>
</evidence>
<dbReference type="EMBL" id="JABENB010000001">
    <property type="protein sequence ID" value="NNG38813.1"/>
    <property type="molecule type" value="Genomic_DNA"/>
</dbReference>
<comment type="subcellular location">
    <subcellularLocation>
        <location evidence="1">Membrane</location>
        <topology evidence="1">Multi-pass membrane protein</topology>
    </subcellularLocation>
</comment>
<dbReference type="AlphaFoldDB" id="A0A849AG16"/>
<keyword evidence="4 6" id="KW-1133">Transmembrane helix</keyword>
<feature type="transmembrane region" description="Helical" evidence="6">
    <location>
        <begin position="415"/>
        <end position="432"/>
    </location>
</feature>
<feature type="transmembrane region" description="Helical" evidence="6">
    <location>
        <begin position="285"/>
        <end position="311"/>
    </location>
</feature>
<dbReference type="Pfam" id="PF13520">
    <property type="entry name" value="AA_permease_2"/>
    <property type="match status" value="1"/>
</dbReference>
<protein>
    <submittedName>
        <fullName evidence="7">Amino acid permease</fullName>
    </submittedName>
</protein>
<sequence>MGQTTGKAQSSLLRKKSVQQAIRDTEGEHGLKKEMGPLQLTIFGVGVIVGTGIFVLTGTAAAEKAGPAVPLSFVVAAVVCGLAALCYAEFASAVPVAGSAYTFSYTSLGELFAWVIGWDLILEFAFGAATVAKGWSGYFTSLLADVGIDLPSSIAGEDAVFNLPAVVIVGIVAAILVLGVRESSRTNVIVVAIKLTVIMIVILVGFFYVTKSNWTPFIPDSKPGDSASGFDQAPLIQVLLGQPTSSFGVPGIFFGASLVFFAFIGFDIVATAAEETKRPQRDLPIGIFASLAICTVLYILTSLVVTGMVPYDKLTDSNTNGAPLAYAFDQVGVSWASTVISIGALAGLTSTVLILMYGQSRVFFAMARDGLLPKSFSAVHPKFKTPYRITIITAVVVAALAAFLPLQVLGEATNIGTLSAFCLVSVAVIVLRKSQPDLPRSFRVPWVPVIPILAVITSLYLMINLPVGTWIRLIVWMAIGIVIYFVYARHRSNLARGVGVDE</sequence>
<evidence type="ECO:0000256" key="5">
    <source>
        <dbReference type="ARBA" id="ARBA00023136"/>
    </source>
</evidence>
<dbReference type="GO" id="GO:0015171">
    <property type="term" value="F:amino acid transmembrane transporter activity"/>
    <property type="evidence" value="ECO:0007669"/>
    <property type="project" value="TreeGrafter"/>
</dbReference>
<keyword evidence="8" id="KW-1185">Reference proteome</keyword>
<dbReference type="PIRSF" id="PIRSF006060">
    <property type="entry name" value="AA_transporter"/>
    <property type="match status" value="1"/>
</dbReference>
<feature type="transmembrane region" description="Helical" evidence="6">
    <location>
        <begin position="469"/>
        <end position="487"/>
    </location>
</feature>
<gene>
    <name evidence="7" type="ORF">HJ588_05930</name>
</gene>
<feature type="transmembrane region" description="Helical" evidence="6">
    <location>
        <begin position="111"/>
        <end position="132"/>
    </location>
</feature>
<evidence type="ECO:0000256" key="2">
    <source>
        <dbReference type="ARBA" id="ARBA00022448"/>
    </source>
</evidence>
<dbReference type="PANTHER" id="PTHR43243:SF4">
    <property type="entry name" value="CATIONIC AMINO ACID TRANSPORTER 4"/>
    <property type="match status" value="1"/>
</dbReference>
<organism evidence="7 8">
    <name type="scientific">Flexivirga aerilata</name>
    <dbReference type="NCBI Taxonomy" id="1656889"/>
    <lineage>
        <taxon>Bacteria</taxon>
        <taxon>Bacillati</taxon>
        <taxon>Actinomycetota</taxon>
        <taxon>Actinomycetes</taxon>
        <taxon>Micrococcales</taxon>
        <taxon>Dermacoccaceae</taxon>
        <taxon>Flexivirga</taxon>
    </lineage>
</organism>
<name>A0A849AG16_9MICO</name>
<evidence type="ECO:0000256" key="3">
    <source>
        <dbReference type="ARBA" id="ARBA00022692"/>
    </source>
</evidence>
<evidence type="ECO:0000313" key="8">
    <source>
        <dbReference type="Proteomes" id="UP000557772"/>
    </source>
</evidence>
<evidence type="ECO:0000313" key="7">
    <source>
        <dbReference type="EMBL" id="NNG38813.1"/>
    </source>
</evidence>
<keyword evidence="5 6" id="KW-0472">Membrane</keyword>